<evidence type="ECO:0000256" key="1">
    <source>
        <dbReference type="SAM" id="Phobius"/>
    </source>
</evidence>
<accession>A0A1G7FBQ9</accession>
<organism evidence="2 3">
    <name type="scientific">Epilithonimonas hungarica</name>
    <dbReference type="NCBI Taxonomy" id="454006"/>
    <lineage>
        <taxon>Bacteria</taxon>
        <taxon>Pseudomonadati</taxon>
        <taxon>Bacteroidota</taxon>
        <taxon>Flavobacteriia</taxon>
        <taxon>Flavobacteriales</taxon>
        <taxon>Weeksellaceae</taxon>
        <taxon>Chryseobacterium group</taxon>
        <taxon>Epilithonimonas</taxon>
    </lineage>
</organism>
<feature type="transmembrane region" description="Helical" evidence="1">
    <location>
        <begin position="109"/>
        <end position="127"/>
    </location>
</feature>
<keyword evidence="1" id="KW-0812">Transmembrane</keyword>
<evidence type="ECO:0008006" key="4">
    <source>
        <dbReference type="Google" id="ProtNLM"/>
    </source>
</evidence>
<reference evidence="3" key="1">
    <citation type="submission" date="2016-10" db="EMBL/GenBank/DDBJ databases">
        <authorList>
            <person name="Varghese N."/>
            <person name="Submissions S."/>
        </authorList>
    </citation>
    <scope>NUCLEOTIDE SEQUENCE [LARGE SCALE GENOMIC DNA]</scope>
    <source>
        <strain evidence="3">DSM 19684</strain>
    </source>
</reference>
<evidence type="ECO:0000313" key="2">
    <source>
        <dbReference type="EMBL" id="SDE73286.1"/>
    </source>
</evidence>
<evidence type="ECO:0000313" key="3">
    <source>
        <dbReference type="Proteomes" id="UP000199203"/>
    </source>
</evidence>
<dbReference type="OrthoDB" id="5360192at2"/>
<dbReference type="STRING" id="454006.SAMN05421825_0046"/>
<dbReference type="InterPro" id="IPR021257">
    <property type="entry name" value="DUF2809"/>
</dbReference>
<proteinExistence type="predicted"/>
<protein>
    <recommendedName>
        <fullName evidence="4">DUF2809 domain-containing protein</fullName>
    </recommendedName>
</protein>
<dbReference type="Proteomes" id="UP000199203">
    <property type="component" value="Unassembled WGS sequence"/>
</dbReference>
<name>A0A1G7FBQ9_9FLAO</name>
<dbReference type="Pfam" id="PF10990">
    <property type="entry name" value="DUF2809"/>
    <property type="match status" value="1"/>
</dbReference>
<keyword evidence="3" id="KW-1185">Reference proteome</keyword>
<dbReference type="AlphaFoldDB" id="A0A1G7FBQ9"/>
<feature type="transmembrane region" description="Helical" evidence="1">
    <location>
        <begin position="70"/>
        <end position="89"/>
    </location>
</feature>
<feature type="transmembrane region" description="Helical" evidence="1">
    <location>
        <begin position="40"/>
        <end position="58"/>
    </location>
</feature>
<sequence>MTYKNNSVKINFKFDYKNLIIAVFIFLVEILIATKLKDLFFVRAYLGDVFVVMLIYYFIKAFFGFNSTKLIIGIFIFSCMIEFAQYFHFGELMGFKDNRIMMIVLGNSFSWLDILCYFAGCLILYLITKIKLE</sequence>
<keyword evidence="1" id="KW-0472">Membrane</keyword>
<dbReference type="EMBL" id="FNBH01000001">
    <property type="protein sequence ID" value="SDE73286.1"/>
    <property type="molecule type" value="Genomic_DNA"/>
</dbReference>
<gene>
    <name evidence="2" type="ORF">SAMN05421825_0046</name>
</gene>
<feature type="transmembrane region" description="Helical" evidence="1">
    <location>
        <begin position="16"/>
        <end position="34"/>
    </location>
</feature>
<keyword evidence="1" id="KW-1133">Transmembrane helix</keyword>